<accession>A0AAN4UR89</accession>
<dbReference type="GO" id="GO:0005886">
    <property type="term" value="C:plasma membrane"/>
    <property type="evidence" value="ECO:0007669"/>
    <property type="project" value="UniProtKB-SubCell"/>
</dbReference>
<protein>
    <recommendedName>
        <fullName evidence="9">TRAP transporter small permease protein</fullName>
    </recommendedName>
</protein>
<dbReference type="Proteomes" id="UP000199541">
    <property type="component" value="Unassembled WGS sequence"/>
</dbReference>
<dbReference type="InterPro" id="IPR055348">
    <property type="entry name" value="DctQ"/>
</dbReference>
<feature type="domain" description="Tripartite ATP-independent periplasmic transporters DctQ component" evidence="10">
    <location>
        <begin position="24"/>
        <end position="130"/>
    </location>
</feature>
<proteinExistence type="inferred from homology"/>
<evidence type="ECO:0000313" key="11">
    <source>
        <dbReference type="EMBL" id="GHE01512.1"/>
    </source>
</evidence>
<keyword evidence="5 9" id="KW-0812">Transmembrane</keyword>
<keyword evidence="13" id="KW-1185">Reference proteome</keyword>
<keyword evidence="3" id="KW-1003">Cell membrane</keyword>
<keyword evidence="7 9" id="KW-0472">Membrane</keyword>
<dbReference type="GO" id="GO:0015740">
    <property type="term" value="P:C4-dicarboxylate transport"/>
    <property type="evidence" value="ECO:0007669"/>
    <property type="project" value="TreeGrafter"/>
</dbReference>
<reference evidence="11" key="1">
    <citation type="journal article" date="2014" name="Int. J. Syst. Evol. Microbiol.">
        <title>Complete genome sequence of Corynebacterium casei LMG S-19264T (=DSM 44701T), isolated from a smear-ripened cheese.</title>
        <authorList>
            <consortium name="US DOE Joint Genome Institute (JGI-PGF)"/>
            <person name="Walter F."/>
            <person name="Albersmeier A."/>
            <person name="Kalinowski J."/>
            <person name="Ruckert C."/>
        </authorList>
    </citation>
    <scope>NUCLEOTIDE SEQUENCE</scope>
    <source>
        <strain evidence="11">CGMCC 1.10859</strain>
    </source>
</reference>
<dbReference type="EMBL" id="BNAB01000006">
    <property type="protein sequence ID" value="GHE01512.1"/>
    <property type="molecule type" value="Genomic_DNA"/>
</dbReference>
<keyword evidence="6 9" id="KW-1133">Transmembrane helix</keyword>
<evidence type="ECO:0000256" key="9">
    <source>
        <dbReference type="RuleBase" id="RU369079"/>
    </source>
</evidence>
<dbReference type="AlphaFoldDB" id="A0AAN4UR89"/>
<sequence length="236" mass="26585">MAQHQTRRMRGFEENAIAFILGAMTLLTFANVCVRYLFNLPAAFAFEEWSGLTLPHTILWAQEVVLYLFAWLVIFGISHTIRVTANLGVDALTQSLPHRGRRAAALAAAAACLIYAALMLKGAWDYWAPFAGLYETTGRWFPTGINWKTRDRAFYITEQIPMPHVLDFLAAWINQGEVWDKMPRVIPYLILPLGLALVLIRFLQAGWAILTGTRSSLIVSHEAEDDLRALAPEPKE</sequence>
<reference evidence="12 13" key="2">
    <citation type="submission" date="2016-10" db="EMBL/GenBank/DDBJ databases">
        <authorList>
            <person name="Varghese N."/>
            <person name="Submissions S."/>
        </authorList>
    </citation>
    <scope>NUCLEOTIDE SEQUENCE [LARGE SCALE GENOMIC DNA]</scope>
    <source>
        <strain evidence="12 13">DSM 24802</strain>
    </source>
</reference>
<evidence type="ECO:0000256" key="4">
    <source>
        <dbReference type="ARBA" id="ARBA00022519"/>
    </source>
</evidence>
<evidence type="ECO:0000256" key="1">
    <source>
        <dbReference type="ARBA" id="ARBA00004429"/>
    </source>
</evidence>
<comment type="subcellular location">
    <subcellularLocation>
        <location evidence="1 9">Cell inner membrane</location>
        <topology evidence="1 9">Multi-pass membrane protein</topology>
    </subcellularLocation>
</comment>
<evidence type="ECO:0000256" key="5">
    <source>
        <dbReference type="ARBA" id="ARBA00022692"/>
    </source>
</evidence>
<dbReference type="GO" id="GO:0022857">
    <property type="term" value="F:transmembrane transporter activity"/>
    <property type="evidence" value="ECO:0007669"/>
    <property type="project" value="UniProtKB-UniRule"/>
</dbReference>
<evidence type="ECO:0000259" key="10">
    <source>
        <dbReference type="Pfam" id="PF04290"/>
    </source>
</evidence>
<gene>
    <name evidence="11" type="ORF">GCM10008024_17280</name>
    <name evidence="12" type="ORF">SAMN05444006_107190</name>
</gene>
<evidence type="ECO:0000256" key="2">
    <source>
        <dbReference type="ARBA" id="ARBA00022448"/>
    </source>
</evidence>
<dbReference type="EMBL" id="FNOB01000007">
    <property type="protein sequence ID" value="SDW88042.1"/>
    <property type="molecule type" value="Genomic_DNA"/>
</dbReference>
<feature type="transmembrane region" description="Helical" evidence="9">
    <location>
        <begin position="185"/>
        <end position="210"/>
    </location>
</feature>
<feature type="transmembrane region" description="Helical" evidence="9">
    <location>
        <begin position="16"/>
        <end position="38"/>
    </location>
</feature>
<keyword evidence="4 9" id="KW-0997">Cell inner membrane</keyword>
<evidence type="ECO:0000256" key="8">
    <source>
        <dbReference type="ARBA" id="ARBA00038436"/>
    </source>
</evidence>
<comment type="similarity">
    <text evidence="8 9">Belongs to the TRAP transporter small permease family.</text>
</comment>
<dbReference type="InterPro" id="IPR007387">
    <property type="entry name" value="TRAP_DctQ"/>
</dbReference>
<evidence type="ECO:0000256" key="6">
    <source>
        <dbReference type="ARBA" id="ARBA00022989"/>
    </source>
</evidence>
<organism evidence="11 14">
    <name type="scientific">Allgaiera indica</name>
    <dbReference type="NCBI Taxonomy" id="765699"/>
    <lineage>
        <taxon>Bacteria</taxon>
        <taxon>Pseudomonadati</taxon>
        <taxon>Pseudomonadota</taxon>
        <taxon>Alphaproteobacteria</taxon>
        <taxon>Rhodobacterales</taxon>
        <taxon>Paracoccaceae</taxon>
        <taxon>Allgaiera</taxon>
    </lineage>
</organism>
<name>A0AAN4UR89_9RHOB</name>
<keyword evidence="2 9" id="KW-0813">Transport</keyword>
<dbReference type="RefSeq" id="WP_051646158.1">
    <property type="nucleotide sequence ID" value="NZ_BNAB01000006.1"/>
</dbReference>
<evidence type="ECO:0000313" key="12">
    <source>
        <dbReference type="EMBL" id="SDW88042.1"/>
    </source>
</evidence>
<dbReference type="PANTHER" id="PTHR35011">
    <property type="entry name" value="2,3-DIKETO-L-GULONATE TRAP TRANSPORTER SMALL PERMEASE PROTEIN YIAM"/>
    <property type="match status" value="1"/>
</dbReference>
<evidence type="ECO:0000256" key="3">
    <source>
        <dbReference type="ARBA" id="ARBA00022475"/>
    </source>
</evidence>
<dbReference type="Pfam" id="PF04290">
    <property type="entry name" value="DctQ"/>
    <property type="match status" value="1"/>
</dbReference>
<evidence type="ECO:0000313" key="13">
    <source>
        <dbReference type="Proteomes" id="UP000199541"/>
    </source>
</evidence>
<reference evidence="11" key="3">
    <citation type="submission" date="2023-06" db="EMBL/GenBank/DDBJ databases">
        <authorList>
            <person name="Sun Q."/>
            <person name="Zhou Y."/>
        </authorList>
    </citation>
    <scope>NUCLEOTIDE SEQUENCE</scope>
    <source>
        <strain evidence="11">CGMCC 1.10859</strain>
    </source>
</reference>
<dbReference type="PANTHER" id="PTHR35011:SF2">
    <property type="entry name" value="2,3-DIKETO-L-GULONATE TRAP TRANSPORTER SMALL PERMEASE PROTEIN YIAM"/>
    <property type="match status" value="1"/>
</dbReference>
<comment type="subunit">
    <text evidence="9">The complex comprises the extracytoplasmic solute receptor protein and the two transmembrane proteins.</text>
</comment>
<comment type="function">
    <text evidence="9">Part of the tripartite ATP-independent periplasmic (TRAP) transport system.</text>
</comment>
<evidence type="ECO:0000313" key="14">
    <source>
        <dbReference type="Proteomes" id="UP000634647"/>
    </source>
</evidence>
<feature type="transmembrane region" description="Helical" evidence="9">
    <location>
        <begin position="103"/>
        <end position="124"/>
    </location>
</feature>
<comment type="caution">
    <text evidence="11">The sequence shown here is derived from an EMBL/GenBank/DDBJ whole genome shotgun (WGS) entry which is preliminary data.</text>
</comment>
<dbReference type="Proteomes" id="UP000634647">
    <property type="component" value="Unassembled WGS sequence"/>
</dbReference>
<evidence type="ECO:0000256" key="7">
    <source>
        <dbReference type="ARBA" id="ARBA00023136"/>
    </source>
</evidence>
<feature type="transmembrane region" description="Helical" evidence="9">
    <location>
        <begin position="58"/>
        <end position="77"/>
    </location>
</feature>